<dbReference type="Pfam" id="PF08284">
    <property type="entry name" value="RVP_2"/>
    <property type="match status" value="1"/>
</dbReference>
<proteinExistence type="predicted"/>
<dbReference type="SUPFAM" id="SSF50630">
    <property type="entry name" value="Acid proteases"/>
    <property type="match status" value="1"/>
</dbReference>
<accession>A0A9R1WJE7</accession>
<dbReference type="InterPro" id="IPR021109">
    <property type="entry name" value="Peptidase_aspartic_dom_sf"/>
</dbReference>
<dbReference type="GO" id="GO:0006508">
    <property type="term" value="P:proteolysis"/>
    <property type="evidence" value="ECO:0007669"/>
    <property type="project" value="InterPro"/>
</dbReference>
<dbReference type="Proteomes" id="UP000235145">
    <property type="component" value="Unassembled WGS sequence"/>
</dbReference>
<dbReference type="PROSITE" id="PS00141">
    <property type="entry name" value="ASP_PROTEASE"/>
    <property type="match status" value="1"/>
</dbReference>
<name>A0A9R1WJE7_LACSA</name>
<evidence type="ECO:0000313" key="1">
    <source>
        <dbReference type="EMBL" id="KAJ0223223.1"/>
    </source>
</evidence>
<comment type="caution">
    <text evidence="1">The sequence shown here is derived from an EMBL/GenBank/DDBJ whole genome shotgun (WGS) entry which is preliminary data.</text>
</comment>
<dbReference type="InterPro" id="IPR001969">
    <property type="entry name" value="Aspartic_peptidase_AS"/>
</dbReference>
<dbReference type="CDD" id="cd00303">
    <property type="entry name" value="retropepsin_like"/>
    <property type="match status" value="1"/>
</dbReference>
<protein>
    <submittedName>
        <fullName evidence="1">Uncharacterized protein</fullName>
    </submittedName>
</protein>
<dbReference type="GO" id="GO:0004190">
    <property type="term" value="F:aspartic-type endopeptidase activity"/>
    <property type="evidence" value="ECO:0007669"/>
    <property type="project" value="InterPro"/>
</dbReference>
<gene>
    <name evidence="1" type="ORF">LSAT_V11C200069470</name>
</gene>
<organism evidence="1 2">
    <name type="scientific">Lactuca sativa</name>
    <name type="common">Garden lettuce</name>
    <dbReference type="NCBI Taxonomy" id="4236"/>
    <lineage>
        <taxon>Eukaryota</taxon>
        <taxon>Viridiplantae</taxon>
        <taxon>Streptophyta</taxon>
        <taxon>Embryophyta</taxon>
        <taxon>Tracheophyta</taxon>
        <taxon>Spermatophyta</taxon>
        <taxon>Magnoliopsida</taxon>
        <taxon>eudicotyledons</taxon>
        <taxon>Gunneridae</taxon>
        <taxon>Pentapetalae</taxon>
        <taxon>asterids</taxon>
        <taxon>campanulids</taxon>
        <taxon>Asterales</taxon>
        <taxon>Asteraceae</taxon>
        <taxon>Cichorioideae</taxon>
        <taxon>Cichorieae</taxon>
        <taxon>Lactucinae</taxon>
        <taxon>Lactuca</taxon>
    </lineage>
</organism>
<dbReference type="EMBL" id="NBSK02000002">
    <property type="protein sequence ID" value="KAJ0223223.1"/>
    <property type="molecule type" value="Genomic_DNA"/>
</dbReference>
<reference evidence="1 2" key="1">
    <citation type="journal article" date="2017" name="Nat. Commun.">
        <title>Genome assembly with in vitro proximity ligation data and whole-genome triplication in lettuce.</title>
        <authorList>
            <person name="Reyes-Chin-Wo S."/>
            <person name="Wang Z."/>
            <person name="Yang X."/>
            <person name="Kozik A."/>
            <person name="Arikit S."/>
            <person name="Song C."/>
            <person name="Xia L."/>
            <person name="Froenicke L."/>
            <person name="Lavelle D.O."/>
            <person name="Truco M.J."/>
            <person name="Xia R."/>
            <person name="Zhu S."/>
            <person name="Xu C."/>
            <person name="Xu H."/>
            <person name="Xu X."/>
            <person name="Cox K."/>
            <person name="Korf I."/>
            <person name="Meyers B.C."/>
            <person name="Michelmore R.W."/>
        </authorList>
    </citation>
    <scope>NUCLEOTIDE SEQUENCE [LARGE SCALE GENOMIC DNA]</scope>
    <source>
        <strain evidence="2">cv. Salinas</strain>
        <tissue evidence="1">Seedlings</tissue>
    </source>
</reference>
<sequence>MTLEASKDEADVASGTFLVNELPAQILFDSGANYSFILHEFGRKLVLPVDRLDNALLVEVASGKFVPVSHRMKNILIDLNGNKHRVWLHIVLIDMLMILVRRAMSLASIGGCSFVVSCFSCLHKDLLQAKLLA</sequence>
<dbReference type="AlphaFoldDB" id="A0A9R1WJE7"/>
<evidence type="ECO:0000313" key="2">
    <source>
        <dbReference type="Proteomes" id="UP000235145"/>
    </source>
</evidence>
<keyword evidence="2" id="KW-1185">Reference proteome</keyword>